<reference evidence="1 2" key="1">
    <citation type="submission" date="2016-08" db="EMBL/GenBank/DDBJ databases">
        <title>Draft genome sequence of allopolyploid Zygosaccharomyces rouxii.</title>
        <authorList>
            <person name="Watanabe J."/>
            <person name="Uehara K."/>
            <person name="Mogi Y."/>
            <person name="Tsukioka Y."/>
        </authorList>
    </citation>
    <scope>NUCLEOTIDE SEQUENCE [LARGE SCALE GENOMIC DNA]</scope>
    <source>
        <strain evidence="1 2">NBRC 110957</strain>
    </source>
</reference>
<dbReference type="Proteomes" id="UP000187013">
    <property type="component" value="Unassembled WGS sequence"/>
</dbReference>
<comment type="caution">
    <text evidence="1">The sequence shown here is derived from an EMBL/GenBank/DDBJ whole genome shotgun (WGS) entry which is preliminary data.</text>
</comment>
<dbReference type="AlphaFoldDB" id="A0A1Q3A5W8"/>
<proteinExistence type="predicted"/>
<protein>
    <submittedName>
        <fullName evidence="1">Uncharacterized protein</fullName>
    </submittedName>
</protein>
<dbReference type="EMBL" id="BDGX01000030">
    <property type="protein sequence ID" value="GAV51041.1"/>
    <property type="molecule type" value="Genomic_DNA"/>
</dbReference>
<dbReference type="eggNOG" id="ENOG502S9G6">
    <property type="taxonomic scope" value="Eukaryota"/>
</dbReference>
<name>A0A1Q3A5W8_ZYGRO</name>
<dbReference type="OrthoDB" id="4053204at2759"/>
<organism evidence="1 2">
    <name type="scientific">Zygosaccharomyces rouxii</name>
    <dbReference type="NCBI Taxonomy" id="4956"/>
    <lineage>
        <taxon>Eukaryota</taxon>
        <taxon>Fungi</taxon>
        <taxon>Dikarya</taxon>
        <taxon>Ascomycota</taxon>
        <taxon>Saccharomycotina</taxon>
        <taxon>Saccharomycetes</taxon>
        <taxon>Saccharomycetales</taxon>
        <taxon>Saccharomycetaceae</taxon>
        <taxon>Zygosaccharomyces</taxon>
    </lineage>
</organism>
<gene>
    <name evidence="1" type="ORF">ZYGR_0AD02240</name>
</gene>
<sequence>MTIAMTTTQILRGFSQITYMQYKSLPPEIQDEYLDWAQEQWEKQWAQLQFERQGGVSGIAKKKAEQEVQWLERVTTWSYLHAYIPRNRCRKSSRVYYSMYNSVSL</sequence>
<evidence type="ECO:0000313" key="1">
    <source>
        <dbReference type="EMBL" id="GAV51041.1"/>
    </source>
</evidence>
<evidence type="ECO:0000313" key="2">
    <source>
        <dbReference type="Proteomes" id="UP000187013"/>
    </source>
</evidence>
<dbReference type="OMA" id="SYMNAYI"/>
<accession>A0A1Q3A5W8</accession>